<proteinExistence type="predicted"/>
<accession>X0S243</accession>
<dbReference type="AlphaFoldDB" id="X0S243"/>
<organism evidence="1">
    <name type="scientific">marine sediment metagenome</name>
    <dbReference type="NCBI Taxonomy" id="412755"/>
    <lineage>
        <taxon>unclassified sequences</taxon>
        <taxon>metagenomes</taxon>
        <taxon>ecological metagenomes</taxon>
    </lineage>
</organism>
<gene>
    <name evidence="1" type="ORF">S01H1_05650</name>
</gene>
<comment type="caution">
    <text evidence="1">The sequence shown here is derived from an EMBL/GenBank/DDBJ whole genome shotgun (WGS) entry which is preliminary data.</text>
</comment>
<reference evidence="1" key="1">
    <citation type="journal article" date="2014" name="Front. Microbiol.">
        <title>High frequency of phylogenetically diverse reductive dehalogenase-homologous genes in deep subseafloor sedimentary metagenomes.</title>
        <authorList>
            <person name="Kawai M."/>
            <person name="Futagami T."/>
            <person name="Toyoda A."/>
            <person name="Takaki Y."/>
            <person name="Nishi S."/>
            <person name="Hori S."/>
            <person name="Arai W."/>
            <person name="Tsubouchi T."/>
            <person name="Morono Y."/>
            <person name="Uchiyama I."/>
            <person name="Ito T."/>
            <person name="Fujiyama A."/>
            <person name="Inagaki F."/>
            <person name="Takami H."/>
        </authorList>
    </citation>
    <scope>NUCLEOTIDE SEQUENCE</scope>
    <source>
        <strain evidence="1">Expedition CK06-06</strain>
    </source>
</reference>
<feature type="non-terminal residue" evidence="1">
    <location>
        <position position="135"/>
    </location>
</feature>
<dbReference type="EMBL" id="BARS01002942">
    <property type="protein sequence ID" value="GAF75148.1"/>
    <property type="molecule type" value="Genomic_DNA"/>
</dbReference>
<name>X0S243_9ZZZZ</name>
<sequence length="135" mass="15745">MPENWGNFNNCIQPNNMRNYDCCHDFRLKYPLATIHLLMGIIGSQVQIEVPETAICPLLFTDGTYQVLFKYPENVLNWFHYLGADREGSPLNTLFENETYSAFALMQAMDKFFGQRDEITVQRERGDRLRLSNPD</sequence>
<protein>
    <submittedName>
        <fullName evidence="1">Uncharacterized protein</fullName>
    </submittedName>
</protein>
<evidence type="ECO:0000313" key="1">
    <source>
        <dbReference type="EMBL" id="GAF75148.1"/>
    </source>
</evidence>